<feature type="non-terminal residue" evidence="6">
    <location>
        <position position="358"/>
    </location>
</feature>
<dbReference type="PANTHER" id="PTHR11588">
    <property type="entry name" value="TUBULIN"/>
    <property type="match status" value="1"/>
</dbReference>
<dbReference type="InterPro" id="IPR004057">
    <property type="entry name" value="Epsilon_tubulin"/>
</dbReference>
<dbReference type="SUPFAM" id="SSF81383">
    <property type="entry name" value="F-box domain"/>
    <property type="match status" value="1"/>
</dbReference>
<comment type="similarity">
    <text evidence="1">Belongs to the tubulin family.</text>
</comment>
<dbReference type="InterPro" id="IPR000217">
    <property type="entry name" value="Tubulin"/>
</dbReference>
<dbReference type="EMBL" id="KB007951">
    <property type="protein sequence ID" value="ELR18624.1"/>
    <property type="molecule type" value="Genomic_DNA"/>
</dbReference>
<keyword evidence="3" id="KW-0547">Nucleotide-binding</keyword>
<dbReference type="PRINTS" id="PR01161">
    <property type="entry name" value="TUBULIN"/>
</dbReference>
<dbReference type="Pfam" id="PF00091">
    <property type="entry name" value="Tubulin"/>
    <property type="match status" value="1"/>
</dbReference>
<name>L8GZH5_ACACF</name>
<evidence type="ECO:0000256" key="4">
    <source>
        <dbReference type="ARBA" id="ARBA00023134"/>
    </source>
</evidence>
<dbReference type="InterPro" id="IPR036525">
    <property type="entry name" value="Tubulin/FtsZ_GTPase_sf"/>
</dbReference>
<reference evidence="6 7" key="1">
    <citation type="journal article" date="2013" name="Genome Biol.">
        <title>Genome of Acanthamoeba castellanii highlights extensive lateral gene transfer and early evolution of tyrosine kinase signaling.</title>
        <authorList>
            <person name="Clarke M."/>
            <person name="Lohan A.J."/>
            <person name="Liu B."/>
            <person name="Lagkouvardos I."/>
            <person name="Roy S."/>
            <person name="Zafar N."/>
            <person name="Bertelli C."/>
            <person name="Schilde C."/>
            <person name="Kianianmomeni A."/>
            <person name="Burglin T.R."/>
            <person name="Frech C."/>
            <person name="Turcotte B."/>
            <person name="Kopec K.O."/>
            <person name="Synnott J.M."/>
            <person name="Choo C."/>
            <person name="Paponov I."/>
            <person name="Finkler A."/>
            <person name="Soon Heng Tan C."/>
            <person name="Hutchins A.P."/>
            <person name="Weinmeier T."/>
            <person name="Rattei T."/>
            <person name="Chu J.S."/>
            <person name="Gimenez G."/>
            <person name="Irimia M."/>
            <person name="Rigden D.J."/>
            <person name="Fitzpatrick D.A."/>
            <person name="Lorenzo-Morales J."/>
            <person name="Bateman A."/>
            <person name="Chiu C.H."/>
            <person name="Tang P."/>
            <person name="Hegemann P."/>
            <person name="Fromm H."/>
            <person name="Raoult D."/>
            <person name="Greub G."/>
            <person name="Miranda-Saavedra D."/>
            <person name="Chen N."/>
            <person name="Nash P."/>
            <person name="Ginger M.L."/>
            <person name="Horn M."/>
            <person name="Schaap P."/>
            <person name="Caler L."/>
            <person name="Loftus B."/>
        </authorList>
    </citation>
    <scope>NUCLEOTIDE SEQUENCE [LARGE SCALE GENOMIC DNA]</scope>
    <source>
        <strain evidence="6 7">Neff</strain>
    </source>
</reference>
<dbReference type="VEuPathDB" id="AmoebaDB:ACA1_155820"/>
<protein>
    <submittedName>
        <fullName evidence="6">Tubulin/FtsZ family, GTPase domain containing protein</fullName>
    </submittedName>
</protein>
<dbReference type="Proteomes" id="UP000011083">
    <property type="component" value="Unassembled WGS sequence"/>
</dbReference>
<feature type="domain" description="Tubulin/FtsZ GTPase" evidence="5">
    <location>
        <begin position="158"/>
        <end position="340"/>
    </location>
</feature>
<dbReference type="OrthoDB" id="10249382at2759"/>
<dbReference type="CDD" id="cd09917">
    <property type="entry name" value="F-box_SF"/>
    <property type="match status" value="1"/>
</dbReference>
<dbReference type="RefSeq" id="XP_004340664.1">
    <property type="nucleotide sequence ID" value="XM_004340616.1"/>
</dbReference>
<dbReference type="GeneID" id="14919382"/>
<dbReference type="KEGG" id="acan:ACA1_155820"/>
<dbReference type="STRING" id="1257118.L8GZH5"/>
<dbReference type="GO" id="GO:0005525">
    <property type="term" value="F:GTP binding"/>
    <property type="evidence" value="ECO:0007669"/>
    <property type="project" value="UniProtKB-KW"/>
</dbReference>
<proteinExistence type="inferred from homology"/>
<keyword evidence="7" id="KW-1185">Reference proteome</keyword>
<dbReference type="SMART" id="SM00864">
    <property type="entry name" value="Tubulin"/>
    <property type="match status" value="1"/>
</dbReference>
<gene>
    <name evidence="6" type="ORF">ACA1_155820</name>
</gene>
<organism evidence="6 7">
    <name type="scientific">Acanthamoeba castellanii (strain ATCC 30010 / Neff)</name>
    <dbReference type="NCBI Taxonomy" id="1257118"/>
    <lineage>
        <taxon>Eukaryota</taxon>
        <taxon>Amoebozoa</taxon>
        <taxon>Discosea</taxon>
        <taxon>Longamoebia</taxon>
        <taxon>Centramoebida</taxon>
        <taxon>Acanthamoebidae</taxon>
        <taxon>Acanthamoeba</taxon>
    </lineage>
</organism>
<dbReference type="PRINTS" id="PR01519">
    <property type="entry name" value="EPSLNTUBULIN"/>
</dbReference>
<dbReference type="Gene3D" id="3.40.50.1440">
    <property type="entry name" value="Tubulin/FtsZ, GTPase domain"/>
    <property type="match status" value="1"/>
</dbReference>
<dbReference type="AlphaFoldDB" id="L8GZH5"/>
<sequence length="358" mass="39378">MAEEELVSAKHALELLPAEVWWHVLQQLEPGPLAEVVRLALVCRTFFCALVLGSETALDTKPPRAAPPFAPLRAAAIAHQWRLLSRQRWQQSVRNVGPLGPSPLIQVGTGTIGERLLASYLEQVALEHDLLVPSAAATSGPGGLTLNHKIPPRALYGLGSHFRESDPGRSDQSVVARAVFADLEYLGMGTSKHPSSVLFDRSNCFHTTDHTLHGYWSQGHYLEGAESLDDVLDLVRREAERADTLQAFQLFHDVAGACGGGFTTLLMSRLREEYPGTIMSTLSVIPYEEMPVAQGPYNIVLTLDQLIEYADLCFYVSEKVTHPLRFPASQGTYAPSSLRSLAHTLVPFPRFHLLSLNN</sequence>
<evidence type="ECO:0000313" key="7">
    <source>
        <dbReference type="Proteomes" id="UP000011083"/>
    </source>
</evidence>
<evidence type="ECO:0000256" key="2">
    <source>
        <dbReference type="ARBA" id="ARBA00022701"/>
    </source>
</evidence>
<dbReference type="InterPro" id="IPR036047">
    <property type="entry name" value="F-box-like_dom_sf"/>
</dbReference>
<evidence type="ECO:0000256" key="1">
    <source>
        <dbReference type="ARBA" id="ARBA00009636"/>
    </source>
</evidence>
<accession>L8GZH5</accession>
<evidence type="ECO:0000313" key="6">
    <source>
        <dbReference type="EMBL" id="ELR18624.1"/>
    </source>
</evidence>
<keyword evidence="2" id="KW-0493">Microtubule</keyword>
<evidence type="ECO:0000256" key="3">
    <source>
        <dbReference type="ARBA" id="ARBA00022741"/>
    </source>
</evidence>
<dbReference type="SUPFAM" id="SSF52490">
    <property type="entry name" value="Tubulin nucleotide-binding domain-like"/>
    <property type="match status" value="1"/>
</dbReference>
<dbReference type="InterPro" id="IPR003008">
    <property type="entry name" value="Tubulin_FtsZ_GTPase"/>
</dbReference>
<dbReference type="GO" id="GO:0007017">
    <property type="term" value="P:microtubule-based process"/>
    <property type="evidence" value="ECO:0007669"/>
    <property type="project" value="InterPro"/>
</dbReference>
<evidence type="ECO:0000259" key="5">
    <source>
        <dbReference type="SMART" id="SM00864"/>
    </source>
</evidence>
<dbReference type="GO" id="GO:0005874">
    <property type="term" value="C:microtubule"/>
    <property type="evidence" value="ECO:0007669"/>
    <property type="project" value="UniProtKB-KW"/>
</dbReference>
<keyword evidence="4" id="KW-0342">GTP-binding</keyword>